<comment type="caution">
    <text evidence="3">The sequence shown here is derived from an EMBL/GenBank/DDBJ whole genome shotgun (WGS) entry which is preliminary data.</text>
</comment>
<reference evidence="3" key="1">
    <citation type="submission" date="2016-10" db="EMBL/GenBank/DDBJ databases">
        <title>Sequence of Gallionella enrichment culture.</title>
        <authorList>
            <person name="Poehlein A."/>
            <person name="Muehling M."/>
            <person name="Daniel R."/>
        </authorList>
    </citation>
    <scope>NUCLEOTIDE SEQUENCE</scope>
</reference>
<keyword evidence="3" id="KW-0808">Transferase</keyword>
<dbReference type="PANTHER" id="PTHR10695">
    <property type="entry name" value="DEPHOSPHO-COA KINASE-RELATED"/>
    <property type="match status" value="1"/>
</dbReference>
<dbReference type="PANTHER" id="PTHR10695:SF46">
    <property type="entry name" value="BIFUNCTIONAL COENZYME A SYNTHASE-RELATED"/>
    <property type="match status" value="1"/>
</dbReference>
<dbReference type="HAMAP" id="MF_00376">
    <property type="entry name" value="Dephospho_CoA_kinase"/>
    <property type="match status" value="1"/>
</dbReference>
<dbReference type="CDD" id="cd02022">
    <property type="entry name" value="DPCK"/>
    <property type="match status" value="1"/>
</dbReference>
<dbReference type="Pfam" id="PF01121">
    <property type="entry name" value="CoaE"/>
    <property type="match status" value="1"/>
</dbReference>
<dbReference type="Gene3D" id="3.40.50.300">
    <property type="entry name" value="P-loop containing nucleotide triphosphate hydrolases"/>
    <property type="match status" value="1"/>
</dbReference>
<evidence type="ECO:0000313" key="3">
    <source>
        <dbReference type="EMBL" id="OIR11769.1"/>
    </source>
</evidence>
<dbReference type="InterPro" id="IPR027417">
    <property type="entry name" value="P-loop_NTPase"/>
</dbReference>
<gene>
    <name evidence="3" type="primary">coaE_4</name>
    <name evidence="3" type="ORF">GALL_66250</name>
</gene>
<keyword evidence="3" id="KW-0418">Kinase</keyword>
<dbReference type="InterPro" id="IPR001977">
    <property type="entry name" value="Depp_CoAkinase"/>
</dbReference>
<dbReference type="GO" id="GO:0005524">
    <property type="term" value="F:ATP binding"/>
    <property type="evidence" value="ECO:0007669"/>
    <property type="project" value="UniProtKB-KW"/>
</dbReference>
<name>A0A1J5STC1_9ZZZZ</name>
<dbReference type="PROSITE" id="PS51219">
    <property type="entry name" value="DPCK"/>
    <property type="match status" value="1"/>
</dbReference>
<dbReference type="EMBL" id="MLJW01000019">
    <property type="protein sequence ID" value="OIR11769.1"/>
    <property type="molecule type" value="Genomic_DNA"/>
</dbReference>
<keyword evidence="2" id="KW-0067">ATP-binding</keyword>
<dbReference type="AlphaFoldDB" id="A0A1J5STC1"/>
<sequence>MNYLVGLTGGIGSGKSTVADMFATLGVRIIDTDLISHQLTQADGAAIPALRDAFGPQVVDVHGALDRGKMREIVFNDPAKKKTLESILHPLIFAETRLQAASPTQAPYSLVVVPLLFESGRYADWLQRVITVDCPEKSQIARTMRRSNLDEPAVRAIMAQQLSRDERLALSDEVILNNGSLDDLKAQIVGMHLRLSKLANESD</sequence>
<protein>
    <submittedName>
        <fullName evidence="3">Dephospho-CoA kinase</fullName>
        <ecNumber evidence="3">2.7.1.24</ecNumber>
    </submittedName>
</protein>
<dbReference type="GO" id="GO:0015937">
    <property type="term" value="P:coenzyme A biosynthetic process"/>
    <property type="evidence" value="ECO:0007669"/>
    <property type="project" value="InterPro"/>
</dbReference>
<dbReference type="EC" id="2.7.1.24" evidence="3"/>
<dbReference type="SUPFAM" id="SSF52540">
    <property type="entry name" value="P-loop containing nucleoside triphosphate hydrolases"/>
    <property type="match status" value="1"/>
</dbReference>
<evidence type="ECO:0000256" key="2">
    <source>
        <dbReference type="ARBA" id="ARBA00022840"/>
    </source>
</evidence>
<accession>A0A1J5STC1</accession>
<evidence type="ECO:0000256" key="1">
    <source>
        <dbReference type="ARBA" id="ARBA00022741"/>
    </source>
</evidence>
<keyword evidence="1" id="KW-0547">Nucleotide-binding</keyword>
<dbReference type="GO" id="GO:0004140">
    <property type="term" value="F:dephospho-CoA kinase activity"/>
    <property type="evidence" value="ECO:0007669"/>
    <property type="project" value="UniProtKB-EC"/>
</dbReference>
<organism evidence="3">
    <name type="scientific">mine drainage metagenome</name>
    <dbReference type="NCBI Taxonomy" id="410659"/>
    <lineage>
        <taxon>unclassified sequences</taxon>
        <taxon>metagenomes</taxon>
        <taxon>ecological metagenomes</taxon>
    </lineage>
</organism>
<proteinExistence type="inferred from homology"/>
<dbReference type="NCBIfam" id="TIGR00152">
    <property type="entry name" value="dephospho-CoA kinase"/>
    <property type="match status" value="1"/>
</dbReference>